<keyword evidence="4" id="KW-1185">Reference proteome</keyword>
<evidence type="ECO:0000313" key="3">
    <source>
        <dbReference type="EMBL" id="KMQ72130.1"/>
    </source>
</evidence>
<name>A0A0J7LT55_9FLAO</name>
<organism evidence="3 4">
    <name type="scientific">Chryseobacterium koreense CCUG 49689</name>
    <dbReference type="NCBI Taxonomy" id="1304281"/>
    <lineage>
        <taxon>Bacteria</taxon>
        <taxon>Pseudomonadati</taxon>
        <taxon>Bacteroidota</taxon>
        <taxon>Flavobacteriia</taxon>
        <taxon>Flavobacteriales</taxon>
        <taxon>Weeksellaceae</taxon>
        <taxon>Chryseobacterium group</taxon>
        <taxon>Chryseobacterium</taxon>
    </lineage>
</organism>
<dbReference type="GO" id="GO:0005524">
    <property type="term" value="F:ATP binding"/>
    <property type="evidence" value="ECO:0007669"/>
    <property type="project" value="InterPro"/>
</dbReference>
<dbReference type="SUPFAM" id="SSF52540">
    <property type="entry name" value="P-loop containing nucleoside triphosphate hydrolases"/>
    <property type="match status" value="1"/>
</dbReference>
<accession>A0A0J7LT55</accession>
<dbReference type="EMBL" id="LFNG01000004">
    <property type="protein sequence ID" value="KMQ72130.1"/>
    <property type="molecule type" value="Genomic_DNA"/>
</dbReference>
<protein>
    <submittedName>
        <fullName evidence="3">ATPase</fullName>
    </submittedName>
</protein>
<dbReference type="Pfam" id="PF03008">
    <property type="entry name" value="DUF234"/>
    <property type="match status" value="1"/>
</dbReference>
<sequence>MKFYNREIEIEQLDAIRKQSLKQAQMTFVVGRRRVGKTSLLKKAVEPHLYLYFFVGRKNEALLCSEFTAEIEQKLNVEIFGQINTFRDLFGNLLNLSKSKHFTLIIDEFQEFYSVNSSVYSEMQNLWDSHKQESKMNLILCGSVYSMMSKIFENSKEPLFGRANHRITVKKFDTVTLKKILGDYHPQYTAEDLLTLYVITGGTAKYIEILMEAGAFTSEKILNEVLKENSLFLDEGKNVLIEEFGKDYGNYFSILSLIASSKTSRPEIESVMGTTVGGFLERLEKDYELINRVIPFDAKPGSRNIKYRIRDQFLHFWFRFIFKYQSAVEIENLDFVRTIVDRNYATFTGAVLEQYFRDQLQETKKFSRIGTYWEKNNLNEIDIVAENALEKTMLIAEVKRNPKNISISALEKKAEKLIKKFPDYHFDFKGYSMNDI</sequence>
<dbReference type="RefSeq" id="WP_048498758.1">
    <property type="nucleotide sequence ID" value="NZ_LFNG01000004.1"/>
</dbReference>
<dbReference type="Proteomes" id="UP000035900">
    <property type="component" value="Unassembled WGS sequence"/>
</dbReference>
<dbReference type="Gene3D" id="3.40.50.300">
    <property type="entry name" value="P-loop containing nucleotide triphosphate hydrolases"/>
    <property type="match status" value="1"/>
</dbReference>
<proteinExistence type="predicted"/>
<comment type="caution">
    <text evidence="3">The sequence shown here is derived from an EMBL/GenBank/DDBJ whole genome shotgun (WGS) entry which is preliminary data.</text>
</comment>
<evidence type="ECO:0000259" key="2">
    <source>
        <dbReference type="Pfam" id="PF03008"/>
    </source>
</evidence>
<dbReference type="OrthoDB" id="9813134at2"/>
<dbReference type="InterPro" id="IPR004256">
    <property type="entry name" value="DUF234"/>
</dbReference>
<evidence type="ECO:0000313" key="4">
    <source>
        <dbReference type="Proteomes" id="UP000035900"/>
    </source>
</evidence>
<evidence type="ECO:0000259" key="1">
    <source>
        <dbReference type="Pfam" id="PF01637"/>
    </source>
</evidence>
<dbReference type="Pfam" id="PF01637">
    <property type="entry name" value="ATPase_2"/>
    <property type="match status" value="1"/>
</dbReference>
<gene>
    <name evidence="3" type="ORF">ACM44_03720</name>
</gene>
<feature type="domain" description="ATPase" evidence="1">
    <location>
        <begin position="3"/>
        <end position="208"/>
    </location>
</feature>
<reference evidence="3 4" key="1">
    <citation type="journal article" date="2004" name="Int. J. Syst. Evol. Microbiol.">
        <title>Kaistella koreensis gen. nov., sp. nov., a novel member of the Chryseobacterium-Bergeyella-Riemerella branch.</title>
        <authorList>
            <person name="Kim M.K."/>
            <person name="Im W.T."/>
            <person name="Shin Y.K."/>
            <person name="Lim J.H."/>
            <person name="Kim S.H."/>
            <person name="Lee B.C."/>
            <person name="Park M.Y."/>
            <person name="Lee K.Y."/>
            <person name="Lee S.T."/>
        </authorList>
    </citation>
    <scope>NUCLEOTIDE SEQUENCE [LARGE SCALE GENOMIC DNA]</scope>
    <source>
        <strain evidence="3 4">CCUG 49689</strain>
    </source>
</reference>
<dbReference type="PANTHER" id="PTHR34704">
    <property type="entry name" value="ATPASE"/>
    <property type="match status" value="1"/>
</dbReference>
<dbReference type="AlphaFoldDB" id="A0A0J7LT55"/>
<dbReference type="STRING" id="1304281.ACM44_03720"/>
<dbReference type="InterPro" id="IPR011579">
    <property type="entry name" value="ATPase_dom"/>
</dbReference>
<dbReference type="PANTHER" id="PTHR34704:SF1">
    <property type="entry name" value="ATPASE"/>
    <property type="match status" value="1"/>
</dbReference>
<dbReference type="InterPro" id="IPR027417">
    <property type="entry name" value="P-loop_NTPase"/>
</dbReference>
<dbReference type="PATRIC" id="fig|1304281.5.peg.803"/>
<feature type="domain" description="DUF234" evidence="2">
    <location>
        <begin position="317"/>
        <end position="400"/>
    </location>
</feature>